<evidence type="ECO:0000313" key="2">
    <source>
        <dbReference type="Proteomes" id="UP000234323"/>
    </source>
</evidence>
<evidence type="ECO:0000313" key="1">
    <source>
        <dbReference type="EMBL" id="PKY52581.1"/>
    </source>
</evidence>
<accession>A0A2I1H158</accession>
<dbReference type="AlphaFoldDB" id="A0A2I1H158"/>
<keyword evidence="2" id="KW-1185">Reference proteome</keyword>
<comment type="caution">
    <text evidence="1">The sequence shown here is derived from an EMBL/GenBank/DDBJ whole genome shotgun (WGS) entry which is preliminary data.</text>
</comment>
<organism evidence="1 2">
    <name type="scientific">Rhizophagus irregularis</name>
    <dbReference type="NCBI Taxonomy" id="588596"/>
    <lineage>
        <taxon>Eukaryota</taxon>
        <taxon>Fungi</taxon>
        <taxon>Fungi incertae sedis</taxon>
        <taxon>Mucoromycota</taxon>
        <taxon>Glomeromycotina</taxon>
        <taxon>Glomeromycetes</taxon>
        <taxon>Glomerales</taxon>
        <taxon>Glomeraceae</taxon>
        <taxon>Rhizophagus</taxon>
    </lineage>
</organism>
<sequence length="73" mass="8333">MEELLNSSPVLSIINGQYSLSIPQYALLCLGYIYYGHLNTNVSNTSKLAKNSWGAASKEFKEFYREYTKNVFN</sequence>
<reference evidence="1 2" key="1">
    <citation type="submission" date="2015-10" db="EMBL/GenBank/DDBJ databases">
        <title>Genome analyses suggest a sexual origin of heterokaryosis in a supposedly ancient asexual fungus.</title>
        <authorList>
            <person name="Ropars J."/>
            <person name="Sedzielewska K."/>
            <person name="Noel J."/>
            <person name="Charron P."/>
            <person name="Farinelli L."/>
            <person name="Marton T."/>
            <person name="Kruger M."/>
            <person name="Pelin A."/>
            <person name="Brachmann A."/>
            <person name="Corradi N."/>
        </authorList>
    </citation>
    <scope>NUCLEOTIDE SEQUENCE [LARGE SCALE GENOMIC DNA]</scope>
    <source>
        <strain evidence="1 2">A4</strain>
    </source>
</reference>
<dbReference type="EMBL" id="LLXI01001232">
    <property type="protein sequence ID" value="PKY52581.1"/>
    <property type="molecule type" value="Genomic_DNA"/>
</dbReference>
<protein>
    <submittedName>
        <fullName evidence="1">Uncharacterized protein</fullName>
    </submittedName>
</protein>
<proteinExistence type="predicted"/>
<name>A0A2I1H158_9GLOM</name>
<gene>
    <name evidence="1" type="ORF">RhiirA4_547245</name>
</gene>
<dbReference type="Proteomes" id="UP000234323">
    <property type="component" value="Unassembled WGS sequence"/>
</dbReference>